<name>A0A6S6SBQ1_9BACT</name>
<dbReference type="Gene3D" id="3.30.2310.20">
    <property type="entry name" value="RelE-like"/>
    <property type="match status" value="1"/>
</dbReference>
<dbReference type="Pfam" id="PF06296">
    <property type="entry name" value="RelE"/>
    <property type="match status" value="1"/>
</dbReference>
<dbReference type="InterPro" id="IPR035093">
    <property type="entry name" value="RelE/ParE_toxin_dom_sf"/>
</dbReference>
<gene>
    <name evidence="1" type="ORF">HELGO_WM12380</name>
</gene>
<dbReference type="SUPFAM" id="SSF143011">
    <property type="entry name" value="RelE-like"/>
    <property type="match status" value="1"/>
</dbReference>
<reference evidence="1" key="1">
    <citation type="submission" date="2020-01" db="EMBL/GenBank/DDBJ databases">
        <authorList>
            <person name="Meier V. D."/>
            <person name="Meier V D."/>
        </authorList>
    </citation>
    <scope>NUCLEOTIDE SEQUENCE</scope>
    <source>
        <strain evidence="1">HLG_WM_MAG_06</strain>
    </source>
</reference>
<dbReference type="InterPro" id="IPR009387">
    <property type="entry name" value="HigB-2"/>
</dbReference>
<accession>A0A6S6SBQ1</accession>
<sequence length="114" mass="13053">MSYEVNVVDEFKKDVKKLFKKYKSIKGDILELIEVLEEDYSVGIHLGNDLYKIRVKNSDVGGKSGGYRVIYYTKLSNNSVYLLTIYSKTQKENIDVKILQPIIDKLNKVVDGEG</sequence>
<proteinExistence type="predicted"/>
<dbReference type="EMBL" id="CACVAP010000031">
    <property type="protein sequence ID" value="CAA6800694.1"/>
    <property type="molecule type" value="Genomic_DNA"/>
</dbReference>
<organism evidence="1">
    <name type="scientific">uncultured Sulfurovum sp</name>
    <dbReference type="NCBI Taxonomy" id="269237"/>
    <lineage>
        <taxon>Bacteria</taxon>
        <taxon>Pseudomonadati</taxon>
        <taxon>Campylobacterota</taxon>
        <taxon>Epsilonproteobacteria</taxon>
        <taxon>Campylobacterales</taxon>
        <taxon>Sulfurovaceae</taxon>
        <taxon>Sulfurovum</taxon>
        <taxon>environmental samples</taxon>
    </lineage>
</organism>
<protein>
    <submittedName>
        <fullName evidence="1">Toxin-antitoxin system, toxin component, RelE family</fullName>
    </submittedName>
</protein>
<dbReference type="AlphaFoldDB" id="A0A6S6SBQ1"/>
<evidence type="ECO:0000313" key="1">
    <source>
        <dbReference type="EMBL" id="CAA6800694.1"/>
    </source>
</evidence>